<reference evidence="2 3" key="1">
    <citation type="submission" date="2017-11" db="EMBL/GenBank/DDBJ databases">
        <title>Complete genome of a free-living desiccation-tolerant cyanobacterium and its photosynthetic adaptation to extreme terrestrial habitat.</title>
        <authorList>
            <person name="Shang J."/>
        </authorList>
    </citation>
    <scope>NUCLEOTIDE SEQUENCE [LARGE SCALE GENOMIC DNA]</scope>
    <source>
        <strain evidence="2 3">CCNUN1</strain>
    </source>
</reference>
<gene>
    <name evidence="2" type="ORF">COO91_06704</name>
</gene>
<accession>A0A2K8SZA3</accession>
<dbReference type="SMART" id="SM00860">
    <property type="entry name" value="SMI1_KNR4"/>
    <property type="match status" value="1"/>
</dbReference>
<evidence type="ECO:0000313" key="2">
    <source>
        <dbReference type="EMBL" id="AUB40683.1"/>
    </source>
</evidence>
<dbReference type="InterPro" id="IPR037883">
    <property type="entry name" value="Knr4/Smi1-like_sf"/>
</dbReference>
<dbReference type="Proteomes" id="UP000232003">
    <property type="component" value="Chromosome"/>
</dbReference>
<keyword evidence="3" id="KW-1185">Reference proteome</keyword>
<dbReference type="InterPro" id="IPR018958">
    <property type="entry name" value="Knr4/Smi1-like_dom"/>
</dbReference>
<dbReference type="KEGG" id="nfl:COO91_06704"/>
<sequence length="152" mass="17774">MTSGIVKNEQELQGCTSEEIAYIESKYGVLPRTYREILGLLGHSAGKLVNRSEFEFYFDQIIKMNEWQREIGLEFINKEEEYTPLPENTFCISARNGDPWFIIADGQDDCSVYFLHENGTIKESSKSVMDWIEGFVEEAEYWIRKGLRYSTW</sequence>
<organism evidence="2 3">
    <name type="scientific">Nostoc flagelliforme CCNUN1</name>
    <dbReference type="NCBI Taxonomy" id="2038116"/>
    <lineage>
        <taxon>Bacteria</taxon>
        <taxon>Bacillati</taxon>
        <taxon>Cyanobacteriota</taxon>
        <taxon>Cyanophyceae</taxon>
        <taxon>Nostocales</taxon>
        <taxon>Nostocaceae</taxon>
        <taxon>Nostoc</taxon>
    </lineage>
</organism>
<dbReference type="SUPFAM" id="SSF160631">
    <property type="entry name" value="SMI1/KNR4-like"/>
    <property type="match status" value="1"/>
</dbReference>
<feature type="domain" description="Knr4/Smi1-like" evidence="1">
    <location>
        <begin position="14"/>
        <end position="134"/>
    </location>
</feature>
<evidence type="ECO:0000259" key="1">
    <source>
        <dbReference type="SMART" id="SM00860"/>
    </source>
</evidence>
<protein>
    <submittedName>
        <fullName evidence="2">SMI1/KNR4-like domain</fullName>
    </submittedName>
</protein>
<proteinExistence type="predicted"/>
<dbReference type="Gene3D" id="3.40.1580.10">
    <property type="entry name" value="SMI1/KNR4-like"/>
    <property type="match status" value="1"/>
</dbReference>
<evidence type="ECO:0000313" key="3">
    <source>
        <dbReference type="Proteomes" id="UP000232003"/>
    </source>
</evidence>
<dbReference type="AlphaFoldDB" id="A0A2K8SZA3"/>
<dbReference type="Pfam" id="PF09346">
    <property type="entry name" value="SMI1_KNR4"/>
    <property type="match status" value="1"/>
</dbReference>
<dbReference type="EMBL" id="CP024785">
    <property type="protein sequence ID" value="AUB40683.1"/>
    <property type="molecule type" value="Genomic_DNA"/>
</dbReference>
<name>A0A2K8SZA3_9NOSO</name>